<accession>A0A090X1Z6</accession>
<protein>
    <submittedName>
        <fullName evidence="1">Putative outer membrane protein</fullName>
    </submittedName>
</protein>
<proteinExistence type="predicted"/>
<dbReference type="EMBL" id="BBNU01000022">
    <property type="protein sequence ID" value="GAL82179.1"/>
    <property type="molecule type" value="Genomic_DNA"/>
</dbReference>
<sequence>MCFSVFSATPRNVFSQNAKIKIDKDQTVTVDEVFDLIMSQTDYTFIYQVDMFENFPKIKLNKGTIDANILLGGKAFLAVSLMLI</sequence>
<comment type="caution">
    <text evidence="1">The sequence shown here is derived from an EMBL/GenBank/DDBJ whole genome shotgun (WGS) entry which is preliminary data.</text>
</comment>
<dbReference type="AlphaFoldDB" id="A0A090X1Z6"/>
<evidence type="ECO:0000313" key="1">
    <source>
        <dbReference type="EMBL" id="GAL82179.1"/>
    </source>
</evidence>
<evidence type="ECO:0000313" key="2">
    <source>
        <dbReference type="Proteomes" id="UP000029643"/>
    </source>
</evidence>
<gene>
    <name evidence="1" type="ORF">JCM19274_77</name>
</gene>
<name>A0A090X1Z6_9FLAO</name>
<dbReference type="Proteomes" id="UP000029643">
    <property type="component" value="Unassembled WGS sequence"/>
</dbReference>
<reference evidence="1 2" key="1">
    <citation type="journal article" date="2014" name="Genome Announc.">
        <title>Draft Genome Sequences of Marine Flavobacterium Algibacter lectus Strains SS8 and NR4.</title>
        <authorList>
            <person name="Takatani N."/>
            <person name="Nakanishi M."/>
            <person name="Meirelles P."/>
            <person name="Mino S."/>
            <person name="Suda W."/>
            <person name="Oshima K."/>
            <person name="Hattori M."/>
            <person name="Ohkuma M."/>
            <person name="Hosokawa M."/>
            <person name="Miyashita K."/>
            <person name="Thompson F.L."/>
            <person name="Niwa A."/>
            <person name="Sawabe T."/>
            <person name="Sawabe T."/>
        </authorList>
    </citation>
    <scope>NUCLEOTIDE SEQUENCE [LARGE SCALE GENOMIC DNA]</scope>
    <source>
        <strain evidence="2">JCM19274</strain>
    </source>
</reference>
<organism evidence="1 2">
    <name type="scientific">Algibacter lectus</name>
    <dbReference type="NCBI Taxonomy" id="221126"/>
    <lineage>
        <taxon>Bacteria</taxon>
        <taxon>Pseudomonadati</taxon>
        <taxon>Bacteroidota</taxon>
        <taxon>Flavobacteriia</taxon>
        <taxon>Flavobacteriales</taxon>
        <taxon>Flavobacteriaceae</taxon>
        <taxon>Algibacter</taxon>
    </lineage>
</organism>